<gene>
    <name evidence="8" type="ORF">SAMEA4029010_CIC11G00000001927</name>
</gene>
<protein>
    <recommendedName>
        <fullName evidence="1">Trimethylguanosine synthase</fullName>
    </recommendedName>
    <alternativeName>
        <fullName evidence="7">Cap-specific guanine-N(2) methyltransferase</fullName>
    </alternativeName>
</protein>
<dbReference type="CDD" id="cd02440">
    <property type="entry name" value="AdoMet_MTases"/>
    <property type="match status" value="1"/>
</dbReference>
<dbReference type="GO" id="GO:0071164">
    <property type="term" value="F:RNA cap trimethylguanosine synthase activity"/>
    <property type="evidence" value="ECO:0007669"/>
    <property type="project" value="TreeGrafter"/>
</dbReference>
<evidence type="ECO:0000313" key="9">
    <source>
        <dbReference type="Proteomes" id="UP000182334"/>
    </source>
</evidence>
<dbReference type="OrthoDB" id="194443at2759"/>
<evidence type="ECO:0000256" key="6">
    <source>
        <dbReference type="ARBA" id="ARBA00049075"/>
    </source>
</evidence>
<dbReference type="SUPFAM" id="SSF53335">
    <property type="entry name" value="S-adenosyl-L-methionine-dependent methyltransferases"/>
    <property type="match status" value="1"/>
</dbReference>
<dbReference type="InterPro" id="IPR029063">
    <property type="entry name" value="SAM-dependent_MTases_sf"/>
</dbReference>
<evidence type="ECO:0000256" key="2">
    <source>
        <dbReference type="ARBA" id="ARBA00025783"/>
    </source>
</evidence>
<dbReference type="PANTHER" id="PTHR14741:SF32">
    <property type="entry name" value="TRIMETHYLGUANOSINE SYNTHASE"/>
    <property type="match status" value="1"/>
</dbReference>
<dbReference type="Pfam" id="PF09445">
    <property type="entry name" value="Methyltransf_15"/>
    <property type="match status" value="1"/>
</dbReference>
<evidence type="ECO:0000256" key="4">
    <source>
        <dbReference type="ARBA" id="ARBA00048740"/>
    </source>
</evidence>
<accession>A0A1L0FTD5</accession>
<comment type="catalytic activity">
    <reaction evidence="3">
        <text>a 5'-end (N(2),N(7)-dimethyl 5'-triphosphoguanosine)-ribonucleoside in snoRNA + S-adenosyl-L-methionine = a 5'-end (N(2),N(2),N(7)-trimethyl 5'-triphosphoguanosine)-ribonucleoside in snoRNA + S-adenosyl-L-homocysteine + H(+)</text>
        <dbReference type="Rhea" id="RHEA:78507"/>
        <dbReference type="Rhea" id="RHEA-COMP:19088"/>
        <dbReference type="Rhea" id="RHEA-COMP:19090"/>
        <dbReference type="ChEBI" id="CHEBI:15378"/>
        <dbReference type="ChEBI" id="CHEBI:57856"/>
        <dbReference type="ChEBI" id="CHEBI:59789"/>
        <dbReference type="ChEBI" id="CHEBI:167623"/>
        <dbReference type="ChEBI" id="CHEBI:172880"/>
    </reaction>
    <physiologicalReaction direction="left-to-right" evidence="3">
        <dbReference type="Rhea" id="RHEA:78508"/>
    </physiologicalReaction>
</comment>
<comment type="catalytic activity">
    <reaction evidence="5">
        <text>a 5'-end (N(2),N(7)-dimethyl 5'-triphosphoguanosine)-ribonucleoside in snRNA + S-adenosyl-L-methionine = a 5'-end (N(2),N(2),N(7)-trimethyl 5'-triphosphoguanosine)-ribonucleoside in snRNA + S-adenosyl-L-homocysteine + H(+)</text>
        <dbReference type="Rhea" id="RHEA:78479"/>
        <dbReference type="Rhea" id="RHEA-COMP:19087"/>
        <dbReference type="Rhea" id="RHEA-COMP:19089"/>
        <dbReference type="ChEBI" id="CHEBI:15378"/>
        <dbReference type="ChEBI" id="CHEBI:57856"/>
        <dbReference type="ChEBI" id="CHEBI:59789"/>
        <dbReference type="ChEBI" id="CHEBI:167623"/>
        <dbReference type="ChEBI" id="CHEBI:172880"/>
    </reaction>
    <physiologicalReaction direction="left-to-right" evidence="5">
        <dbReference type="Rhea" id="RHEA:78480"/>
    </physiologicalReaction>
</comment>
<comment type="catalytic activity">
    <reaction evidence="4">
        <text>a 5'-end (N(7)-methyl 5'-triphosphoguanosine)-ribonucleoside in snoRNA + S-adenosyl-L-methionine = a 5'-end (N(2),N(7)-dimethyl 5'-triphosphoguanosine)-ribonucleoside in snoRNA + S-adenosyl-L-homocysteine + H(+)</text>
        <dbReference type="Rhea" id="RHEA:78475"/>
        <dbReference type="Rhea" id="RHEA-COMP:19086"/>
        <dbReference type="Rhea" id="RHEA-COMP:19088"/>
        <dbReference type="ChEBI" id="CHEBI:15378"/>
        <dbReference type="ChEBI" id="CHEBI:57856"/>
        <dbReference type="ChEBI" id="CHEBI:59789"/>
        <dbReference type="ChEBI" id="CHEBI:156461"/>
        <dbReference type="ChEBI" id="CHEBI:172880"/>
    </reaction>
    <physiologicalReaction direction="left-to-right" evidence="4">
        <dbReference type="Rhea" id="RHEA:78476"/>
    </physiologicalReaction>
</comment>
<dbReference type="PANTHER" id="PTHR14741">
    <property type="entry name" value="S-ADENOSYLMETHIONINE-DEPENDENT METHYLTRANSFERASE RELATED"/>
    <property type="match status" value="1"/>
</dbReference>
<dbReference type="AlphaFoldDB" id="A0A1L0FTD5"/>
<dbReference type="STRING" id="45354.A0A1L0FTD5"/>
<dbReference type="Gene3D" id="3.40.50.150">
    <property type="entry name" value="Vaccinia Virus protein VP39"/>
    <property type="match status" value="1"/>
</dbReference>
<sequence length="251" mass="28713">MSDSENIDPEDELLMHTYATLPKNCKKYWNKRYNIFSKFDDGVFLTSELWYSVTPESTAKSTARIVRKLLPDCENVLDVCCGGGGNTIQFARYFKSVGGVDINANNIKCTKHNCGIYGVEDNTWFYQGDWNVMSQSTDWVPEFIPNEKFDFIFCSPPWGGPKYKTRGAFDLYAMKPLELRSLCSSMMKFTDNYGLFLPRYLDLEQIREVTEELYGPESKTRVVCLWQNGAPLGILAVFGPTFDVDIGAYRE</sequence>
<evidence type="ECO:0000256" key="3">
    <source>
        <dbReference type="ARBA" id="ARBA00047418"/>
    </source>
</evidence>
<name>A0A1L0FTD5_9ASCO</name>
<evidence type="ECO:0000313" key="8">
    <source>
        <dbReference type="EMBL" id="SGZ47455.1"/>
    </source>
</evidence>
<reference evidence="8 9" key="1">
    <citation type="submission" date="2016-10" db="EMBL/GenBank/DDBJ databases">
        <authorList>
            <person name="de Groot N.N."/>
        </authorList>
    </citation>
    <scope>NUCLEOTIDE SEQUENCE [LARGE SCALE GENOMIC DNA]</scope>
    <source>
        <strain evidence="8 9">CBS 141442</strain>
    </source>
</reference>
<evidence type="ECO:0000256" key="1">
    <source>
        <dbReference type="ARBA" id="ARBA00018517"/>
    </source>
</evidence>
<dbReference type="EMBL" id="LT635756">
    <property type="protein sequence ID" value="SGZ47455.1"/>
    <property type="molecule type" value="Genomic_DNA"/>
</dbReference>
<proteinExistence type="inferred from homology"/>
<evidence type="ECO:0000256" key="5">
    <source>
        <dbReference type="ARBA" id="ARBA00048763"/>
    </source>
</evidence>
<evidence type="ECO:0000256" key="7">
    <source>
        <dbReference type="ARBA" id="ARBA00049790"/>
    </source>
</evidence>
<comment type="catalytic activity">
    <reaction evidence="6">
        <text>a 5'-end (N(7)-methyl 5'-triphosphoguanosine)-ribonucleoside in snRNA + S-adenosyl-L-methionine = a 5'-end (N(2),N(7)-dimethyl 5'-triphosphoguanosine)-ribonucleoside in snRNA + S-adenosyl-L-homocysteine + H(+)</text>
        <dbReference type="Rhea" id="RHEA:78471"/>
        <dbReference type="Rhea" id="RHEA-COMP:19085"/>
        <dbReference type="Rhea" id="RHEA-COMP:19087"/>
        <dbReference type="ChEBI" id="CHEBI:15378"/>
        <dbReference type="ChEBI" id="CHEBI:57856"/>
        <dbReference type="ChEBI" id="CHEBI:59789"/>
        <dbReference type="ChEBI" id="CHEBI:156461"/>
        <dbReference type="ChEBI" id="CHEBI:172880"/>
    </reaction>
    <physiologicalReaction direction="left-to-right" evidence="6">
        <dbReference type="Rhea" id="RHEA:78472"/>
    </physiologicalReaction>
</comment>
<organism evidence="8 9">
    <name type="scientific">Sungouiella intermedia</name>
    <dbReference type="NCBI Taxonomy" id="45354"/>
    <lineage>
        <taxon>Eukaryota</taxon>
        <taxon>Fungi</taxon>
        <taxon>Dikarya</taxon>
        <taxon>Ascomycota</taxon>
        <taxon>Saccharomycotina</taxon>
        <taxon>Pichiomycetes</taxon>
        <taxon>Metschnikowiaceae</taxon>
        <taxon>Sungouiella</taxon>
    </lineage>
</organism>
<comment type="similarity">
    <text evidence="2">Belongs to the methyltransferase superfamily. Trimethylguanosine synthase family.</text>
</comment>
<keyword evidence="9" id="KW-1185">Reference proteome</keyword>
<dbReference type="Proteomes" id="UP000182334">
    <property type="component" value="Chromosome I"/>
</dbReference>
<dbReference type="InterPro" id="IPR019012">
    <property type="entry name" value="RNA_cap_Gua-N2-MeTrfase"/>
</dbReference>
<dbReference type="GO" id="GO:0005634">
    <property type="term" value="C:nucleus"/>
    <property type="evidence" value="ECO:0007669"/>
    <property type="project" value="TreeGrafter"/>
</dbReference>